<evidence type="ECO:0000256" key="1">
    <source>
        <dbReference type="SAM" id="Phobius"/>
    </source>
</evidence>
<dbReference type="Proteomes" id="UP000254051">
    <property type="component" value="Unassembled WGS sequence"/>
</dbReference>
<keyword evidence="1" id="KW-1133">Transmembrane helix</keyword>
<evidence type="ECO:0000313" key="2">
    <source>
        <dbReference type="EMBL" id="SUQ12958.1"/>
    </source>
</evidence>
<feature type="transmembrane region" description="Helical" evidence="1">
    <location>
        <begin position="103"/>
        <end position="120"/>
    </location>
</feature>
<feature type="transmembrane region" description="Helical" evidence="1">
    <location>
        <begin position="12"/>
        <end position="33"/>
    </location>
</feature>
<feature type="transmembrane region" description="Helical" evidence="1">
    <location>
        <begin position="78"/>
        <end position="97"/>
    </location>
</feature>
<dbReference type="PANTHER" id="PTHR35007">
    <property type="entry name" value="INTEGRAL MEMBRANE PROTEIN-RELATED"/>
    <property type="match status" value="1"/>
</dbReference>
<reference evidence="3" key="1">
    <citation type="submission" date="2017-07" db="EMBL/GenBank/DDBJ databases">
        <authorList>
            <person name="Varghese N."/>
            <person name="Submissions S."/>
        </authorList>
    </citation>
    <scope>NUCLEOTIDE SEQUENCE [LARGE SCALE GENOMIC DNA]</scope>
    <source>
        <strain evidence="3">NLAE-zl-C134</strain>
    </source>
</reference>
<feature type="transmembrane region" description="Helical" evidence="1">
    <location>
        <begin position="279"/>
        <end position="299"/>
    </location>
</feature>
<name>A0A316A1H6_9FIRM</name>
<evidence type="ECO:0008006" key="4">
    <source>
        <dbReference type="Google" id="ProtNLM"/>
    </source>
</evidence>
<keyword evidence="3" id="KW-1185">Reference proteome</keyword>
<protein>
    <recommendedName>
        <fullName evidence="4">Flp pilus assembly protein TadB</fullName>
    </recommendedName>
</protein>
<proteinExistence type="predicted"/>
<keyword evidence="1" id="KW-0812">Transmembrane</keyword>
<feature type="transmembrane region" description="Helical" evidence="1">
    <location>
        <begin position="249"/>
        <end position="267"/>
    </location>
</feature>
<organism evidence="2 3">
    <name type="scientific">Faecalicatena contorta</name>
    <dbReference type="NCBI Taxonomy" id="39482"/>
    <lineage>
        <taxon>Bacteria</taxon>
        <taxon>Bacillati</taxon>
        <taxon>Bacillota</taxon>
        <taxon>Clostridia</taxon>
        <taxon>Lachnospirales</taxon>
        <taxon>Lachnospiraceae</taxon>
        <taxon>Faecalicatena</taxon>
    </lineage>
</organism>
<keyword evidence="1" id="KW-0472">Membrane</keyword>
<dbReference type="AlphaFoldDB" id="A0A316A1H6"/>
<dbReference type="RefSeq" id="WP_109708965.1">
    <property type="nucleotide sequence ID" value="NZ_QGDS01000002.1"/>
</dbReference>
<gene>
    <name evidence="2" type="ORF">SAMN05216529_102174</name>
</gene>
<evidence type="ECO:0000313" key="3">
    <source>
        <dbReference type="Proteomes" id="UP000254051"/>
    </source>
</evidence>
<accession>A0A316A1H6</accession>
<dbReference type="PANTHER" id="PTHR35007:SF2">
    <property type="entry name" value="PILUS ASSEMBLE PROTEIN"/>
    <property type="match status" value="1"/>
</dbReference>
<sequence length="309" mass="34748">MTTIFLMACIGMIAGSFLLLGLTPMAFTTAIFGRLTDQPKALRDEINETTRRKKKSYLRREIAEVQSILKVTGRSARFPMLCALSLLFFAVGASAAVMLSNFFLVPVMAAGCMLLPFWWVKLTASHFKKDIAAELETALSIITTAYLRNEDILTAVEENLPYLNPPVLSVFQGFVSRVRLVDPDVTAALHDVKTRIDNAVFHEWCDALIACQHDRSLKTTLTPIVSKLSDMRVVNGELETMVFEPRKEFIVMVILVIGNIPLLYFLNQDWYHTLMHTPLGQIILTICAAVIFVSTAFVIKLTQPIEYRR</sequence>
<dbReference type="OrthoDB" id="9780661at2"/>
<dbReference type="EMBL" id="UHJJ01000002">
    <property type="protein sequence ID" value="SUQ12958.1"/>
    <property type="molecule type" value="Genomic_DNA"/>
</dbReference>